<keyword evidence="4" id="KW-0804">Transcription</keyword>
<dbReference type="PANTHER" id="PTHR31194:SF62">
    <property type="entry name" value="ETHYLENE-RESPONSIVE TRANSCRIPTION FACTOR ERF118"/>
    <property type="match status" value="1"/>
</dbReference>
<dbReference type="Pfam" id="PF00847">
    <property type="entry name" value="AP2"/>
    <property type="match status" value="1"/>
</dbReference>
<dbReference type="InterPro" id="IPR001471">
    <property type="entry name" value="AP2/ERF_dom"/>
</dbReference>
<dbReference type="GO" id="GO:0003700">
    <property type="term" value="F:DNA-binding transcription factor activity"/>
    <property type="evidence" value="ECO:0007669"/>
    <property type="project" value="InterPro"/>
</dbReference>
<evidence type="ECO:0000256" key="2">
    <source>
        <dbReference type="ARBA" id="ARBA00023015"/>
    </source>
</evidence>
<evidence type="ECO:0000256" key="1">
    <source>
        <dbReference type="ARBA" id="ARBA00004123"/>
    </source>
</evidence>
<dbReference type="GO" id="GO:0005634">
    <property type="term" value="C:nucleus"/>
    <property type="evidence" value="ECO:0007669"/>
    <property type="project" value="UniProtKB-SubCell"/>
</dbReference>
<protein>
    <recommendedName>
        <fullName evidence="7">AP2/ERF domain-containing protein</fullName>
    </recommendedName>
</protein>
<evidence type="ECO:0000256" key="5">
    <source>
        <dbReference type="ARBA" id="ARBA00023242"/>
    </source>
</evidence>
<keyword evidence="3" id="KW-0238">DNA-binding</keyword>
<gene>
    <name evidence="8" type="ORF">Din_032181</name>
</gene>
<evidence type="ECO:0000256" key="6">
    <source>
        <dbReference type="SAM" id="MobiDB-lite"/>
    </source>
</evidence>
<feature type="domain" description="AP2/ERF" evidence="7">
    <location>
        <begin position="100"/>
        <end position="160"/>
    </location>
</feature>
<keyword evidence="2" id="KW-0805">Transcription regulation</keyword>
<proteinExistence type="predicted"/>
<dbReference type="CDD" id="cd00018">
    <property type="entry name" value="AP2"/>
    <property type="match status" value="1"/>
</dbReference>
<feature type="compositionally biased region" description="Polar residues" evidence="6">
    <location>
        <begin position="69"/>
        <end position="78"/>
    </location>
</feature>
<dbReference type="Gene3D" id="3.30.730.10">
    <property type="entry name" value="AP2/ERF domain"/>
    <property type="match status" value="1"/>
</dbReference>
<dbReference type="AlphaFoldDB" id="A0A5B7B197"/>
<reference evidence="8" key="1">
    <citation type="submission" date="2019-08" db="EMBL/GenBank/DDBJ databases">
        <title>Reference gene set and small RNA set construction with multiple tissues from Davidia involucrata Baill.</title>
        <authorList>
            <person name="Yang H."/>
            <person name="Zhou C."/>
            <person name="Li G."/>
            <person name="Wang J."/>
            <person name="Gao P."/>
            <person name="Wang M."/>
            <person name="Wang R."/>
            <person name="Zhao Y."/>
        </authorList>
    </citation>
    <scope>NUCLEOTIDE SEQUENCE</scope>
    <source>
        <tissue evidence="8">Mixed with DoveR01_LX</tissue>
    </source>
</reference>
<sequence length="313" mass="34960">MPEPQGQQPFHCKKTKTMKKIRVICYDPDMTDSSDDEKMDKPYGPKRIVREINLSSGGYHQSKAPEMESSCQYSNNGGKNPKKRKVSTKTPNGQRPDSSKYRGVRQRKWGKWAAEIRDPFKGRRVWLGTYDTAEAAAKAYDTRRLEFEAMMASEKSYNQSSSMAVSQPQKSGLSEDSDSVLSHTSPSSVLELECSTSGSASASLTNGKCSDPVMKDEQEVPNSVCVDEPLMSEIGQGLDLGLEIDSLFIDDFGLLLEDDFGGFDDLQIGGFEDNEPSDLPDFDFDFEFEIDNEEFGLMDHQFNMDKPLNIACP</sequence>
<dbReference type="EMBL" id="GHES01032181">
    <property type="protein sequence ID" value="MPA62740.1"/>
    <property type="molecule type" value="Transcribed_RNA"/>
</dbReference>
<dbReference type="PROSITE" id="PS51032">
    <property type="entry name" value="AP2_ERF"/>
    <property type="match status" value="1"/>
</dbReference>
<dbReference type="SUPFAM" id="SSF54171">
    <property type="entry name" value="DNA-binding domain"/>
    <property type="match status" value="1"/>
</dbReference>
<dbReference type="PRINTS" id="PR00367">
    <property type="entry name" value="ETHRSPELEMNT"/>
</dbReference>
<feature type="region of interest" description="Disordered" evidence="6">
    <location>
        <begin position="156"/>
        <end position="185"/>
    </location>
</feature>
<evidence type="ECO:0000256" key="3">
    <source>
        <dbReference type="ARBA" id="ARBA00023125"/>
    </source>
</evidence>
<dbReference type="SMART" id="SM00380">
    <property type="entry name" value="AP2"/>
    <property type="match status" value="1"/>
</dbReference>
<comment type="subcellular location">
    <subcellularLocation>
        <location evidence="1">Nucleus</location>
    </subcellularLocation>
</comment>
<evidence type="ECO:0000259" key="7">
    <source>
        <dbReference type="PROSITE" id="PS51032"/>
    </source>
</evidence>
<accession>A0A5B7B197</accession>
<evidence type="ECO:0000313" key="8">
    <source>
        <dbReference type="EMBL" id="MPA62740.1"/>
    </source>
</evidence>
<dbReference type="GO" id="GO:0003677">
    <property type="term" value="F:DNA binding"/>
    <property type="evidence" value="ECO:0007669"/>
    <property type="project" value="UniProtKB-KW"/>
</dbReference>
<dbReference type="PANTHER" id="PTHR31194">
    <property type="entry name" value="SHN SHINE , DNA BINDING / TRANSCRIPTION FACTOR"/>
    <property type="match status" value="1"/>
</dbReference>
<evidence type="ECO:0000256" key="4">
    <source>
        <dbReference type="ARBA" id="ARBA00023163"/>
    </source>
</evidence>
<feature type="region of interest" description="Disordered" evidence="6">
    <location>
        <begin position="27"/>
        <end position="108"/>
    </location>
</feature>
<name>A0A5B7B197_DAVIN</name>
<organism evidence="8">
    <name type="scientific">Davidia involucrata</name>
    <name type="common">Dove tree</name>
    <dbReference type="NCBI Taxonomy" id="16924"/>
    <lineage>
        <taxon>Eukaryota</taxon>
        <taxon>Viridiplantae</taxon>
        <taxon>Streptophyta</taxon>
        <taxon>Embryophyta</taxon>
        <taxon>Tracheophyta</taxon>
        <taxon>Spermatophyta</taxon>
        <taxon>Magnoliopsida</taxon>
        <taxon>eudicotyledons</taxon>
        <taxon>Gunneridae</taxon>
        <taxon>Pentapetalae</taxon>
        <taxon>asterids</taxon>
        <taxon>Cornales</taxon>
        <taxon>Nyssaceae</taxon>
        <taxon>Davidia</taxon>
    </lineage>
</organism>
<dbReference type="InterPro" id="IPR050913">
    <property type="entry name" value="AP2/ERF_ERF"/>
</dbReference>
<dbReference type="InterPro" id="IPR016177">
    <property type="entry name" value="DNA-bd_dom_sf"/>
</dbReference>
<keyword evidence="5" id="KW-0539">Nucleus</keyword>
<dbReference type="InterPro" id="IPR036955">
    <property type="entry name" value="AP2/ERF_dom_sf"/>
</dbReference>